<keyword evidence="1" id="KW-1133">Transmembrane helix</keyword>
<dbReference type="Proteomes" id="UP000647424">
    <property type="component" value="Unassembled WGS sequence"/>
</dbReference>
<dbReference type="EMBL" id="JACYFT010000001">
    <property type="protein sequence ID" value="MBD8049070.1"/>
    <property type="molecule type" value="Genomic_DNA"/>
</dbReference>
<feature type="transmembrane region" description="Helical" evidence="1">
    <location>
        <begin position="40"/>
        <end position="59"/>
    </location>
</feature>
<comment type="caution">
    <text evidence="2">The sequence shown here is derived from an EMBL/GenBank/DDBJ whole genome shotgun (WGS) entry which is preliminary data.</text>
</comment>
<evidence type="ECO:0000256" key="1">
    <source>
        <dbReference type="SAM" id="Phobius"/>
    </source>
</evidence>
<proteinExistence type="predicted"/>
<name>A0A927IKF9_9BURK</name>
<feature type="transmembrane region" description="Helical" evidence="1">
    <location>
        <begin position="104"/>
        <end position="124"/>
    </location>
</feature>
<dbReference type="InterPro" id="IPR018750">
    <property type="entry name" value="DUF2306_membrane"/>
</dbReference>
<evidence type="ECO:0000313" key="3">
    <source>
        <dbReference type="Proteomes" id="UP000647424"/>
    </source>
</evidence>
<accession>A0A927IKF9</accession>
<feature type="transmembrane region" description="Helical" evidence="1">
    <location>
        <begin position="71"/>
        <end position="92"/>
    </location>
</feature>
<dbReference type="Pfam" id="PF10067">
    <property type="entry name" value="DUF2306"/>
    <property type="match status" value="1"/>
</dbReference>
<evidence type="ECO:0000313" key="2">
    <source>
        <dbReference type="EMBL" id="MBD8049070.1"/>
    </source>
</evidence>
<dbReference type="AlphaFoldDB" id="A0A927IKF9"/>
<organism evidence="2 3">
    <name type="scientific">Limnohabitans radicicola</name>
    <dbReference type="NCBI Taxonomy" id="2771427"/>
    <lineage>
        <taxon>Bacteria</taxon>
        <taxon>Pseudomonadati</taxon>
        <taxon>Pseudomonadota</taxon>
        <taxon>Betaproteobacteria</taxon>
        <taxon>Burkholderiales</taxon>
        <taxon>Comamonadaceae</taxon>
        <taxon>Limnohabitans</taxon>
    </lineage>
</organism>
<sequence length="137" mass="15384">MQLTHTIAVHMSAAIGALLIGPIVLWARLGQRIKPWLHRALGYAWTTLMLVAAISALFIRDFNLPNVGGYTPIHLLIPVTLVSLFMAFRALARRELEVHRKTMQSLYIGACLVAGAFTLLPSRYLGQVIWHDWLGWL</sequence>
<keyword evidence="1" id="KW-0812">Transmembrane</keyword>
<keyword evidence="3" id="KW-1185">Reference proteome</keyword>
<dbReference type="RefSeq" id="WP_191817572.1">
    <property type="nucleotide sequence ID" value="NZ_JACYFT010000001.1"/>
</dbReference>
<reference evidence="2" key="1">
    <citation type="submission" date="2020-09" db="EMBL/GenBank/DDBJ databases">
        <title>Genome seq and assembly of Limnohabitants sp.</title>
        <authorList>
            <person name="Chhetri G."/>
        </authorList>
    </citation>
    <scope>NUCLEOTIDE SEQUENCE</scope>
    <source>
        <strain evidence="2">JUR4</strain>
    </source>
</reference>
<keyword evidence="1" id="KW-0472">Membrane</keyword>
<feature type="transmembrane region" description="Helical" evidence="1">
    <location>
        <begin position="6"/>
        <end position="28"/>
    </location>
</feature>
<gene>
    <name evidence="2" type="ORF">IC609_00835</name>
</gene>
<protein>
    <submittedName>
        <fullName evidence="2">DUF2306 domain-containing protein</fullName>
    </submittedName>
</protein>